<comment type="caution">
    <text evidence="1">The sequence shown here is derived from an EMBL/GenBank/DDBJ whole genome shotgun (WGS) entry which is preliminary data.</text>
</comment>
<proteinExistence type="predicted"/>
<evidence type="ECO:0008006" key="3">
    <source>
        <dbReference type="Google" id="ProtNLM"/>
    </source>
</evidence>
<evidence type="ECO:0000313" key="1">
    <source>
        <dbReference type="EMBL" id="MDT0622669.1"/>
    </source>
</evidence>
<dbReference type="PROSITE" id="PS51257">
    <property type="entry name" value="PROKAR_LIPOPROTEIN"/>
    <property type="match status" value="1"/>
</dbReference>
<organism evidence="1 2">
    <name type="scientific">Croceitalea vernalis</name>
    <dbReference type="NCBI Taxonomy" id="3075599"/>
    <lineage>
        <taxon>Bacteria</taxon>
        <taxon>Pseudomonadati</taxon>
        <taxon>Bacteroidota</taxon>
        <taxon>Flavobacteriia</taxon>
        <taxon>Flavobacteriales</taxon>
        <taxon>Flavobacteriaceae</taxon>
        <taxon>Croceitalea</taxon>
    </lineage>
</organism>
<evidence type="ECO:0000313" key="2">
    <source>
        <dbReference type="Proteomes" id="UP001250662"/>
    </source>
</evidence>
<name>A0ABU3BKH2_9FLAO</name>
<keyword evidence="2" id="KW-1185">Reference proteome</keyword>
<dbReference type="Proteomes" id="UP001250662">
    <property type="component" value="Unassembled WGS sequence"/>
</dbReference>
<reference evidence="1 2" key="1">
    <citation type="submission" date="2023-09" db="EMBL/GenBank/DDBJ databases">
        <authorList>
            <person name="Rey-Velasco X."/>
        </authorList>
    </citation>
    <scope>NUCLEOTIDE SEQUENCE [LARGE SCALE GENOMIC DNA]</scope>
    <source>
        <strain evidence="1 2">P007</strain>
    </source>
</reference>
<dbReference type="RefSeq" id="WP_311388367.1">
    <property type="nucleotide sequence ID" value="NZ_JAVRHU010000005.1"/>
</dbReference>
<dbReference type="EMBL" id="JAVRHU010000005">
    <property type="protein sequence ID" value="MDT0622669.1"/>
    <property type="molecule type" value="Genomic_DNA"/>
</dbReference>
<accession>A0ABU3BKH2</accession>
<protein>
    <recommendedName>
        <fullName evidence="3">Lipoprotein</fullName>
    </recommendedName>
</protein>
<sequence>MKKIWTSFLILGFMMMSCTKKVPSNTYWLAVESYSTFPNGGRSVLDGVILHFEQDSIETGNVYSGFTEKQSLATSREGIYLNDTLTFNISQIYSDSIILDYGFDTRVKFVKLGRAKSLDEKRKSFYLRHWSLTFDEQENKKFDKKLILTDLPFYNEKGPLVCIEKDILNNRFTSSTEKWKFDIINGEHIFAMSSGQLNDDFYIINEYLDNSSASLICANCKDSIKARLTPIKGIDKYQKLDILETISNKNWKIARLNQWDTISSSSRFHDSIPFRLKSIENMNLTFTFSDNHKFIIKESGGTEVSGSWSLSETGQEIVLNKGINPSDYIDLINVTDDSLEIGNLRLFEPEGNNYGMKVNMYFKVTLKNNGG</sequence>
<gene>
    <name evidence="1" type="ORF">RM520_13650</name>
</gene>